<gene>
    <name evidence="2" type="ORF">EYF80_005628</name>
</gene>
<reference evidence="2 3" key="1">
    <citation type="submission" date="2019-03" db="EMBL/GenBank/DDBJ databases">
        <title>First draft genome of Liparis tanakae, snailfish: a comprehensive survey of snailfish specific genes.</title>
        <authorList>
            <person name="Kim W."/>
            <person name="Song I."/>
            <person name="Jeong J.-H."/>
            <person name="Kim D."/>
            <person name="Kim S."/>
            <person name="Ryu S."/>
            <person name="Song J.Y."/>
            <person name="Lee S.K."/>
        </authorList>
    </citation>
    <scope>NUCLEOTIDE SEQUENCE [LARGE SCALE GENOMIC DNA]</scope>
    <source>
        <tissue evidence="2">Muscle</tissue>
    </source>
</reference>
<accession>A0A4Z2J2Y9</accession>
<proteinExistence type="predicted"/>
<feature type="signal peptide" evidence="1">
    <location>
        <begin position="1"/>
        <end position="18"/>
    </location>
</feature>
<evidence type="ECO:0000256" key="1">
    <source>
        <dbReference type="SAM" id="SignalP"/>
    </source>
</evidence>
<dbReference type="AlphaFoldDB" id="A0A4Z2J2Y9"/>
<evidence type="ECO:0008006" key="4">
    <source>
        <dbReference type="Google" id="ProtNLM"/>
    </source>
</evidence>
<comment type="caution">
    <text evidence="2">The sequence shown here is derived from an EMBL/GenBank/DDBJ whole genome shotgun (WGS) entry which is preliminary data.</text>
</comment>
<sequence>MRLPTIVITLKAVVGVFCSSSGSPDVLYDCALCSSRELSVATTAEGVKEGAVRGAAGANTRIPTFHFPMNPVQHASRRCQIGGLQGCRAWCGASKASCAVGSSEGTLCLWLVEEELSSSGLSC</sequence>
<keyword evidence="1" id="KW-0732">Signal</keyword>
<keyword evidence="3" id="KW-1185">Reference proteome</keyword>
<dbReference type="EMBL" id="SRLO01000028">
    <property type="protein sequence ID" value="TNN84301.1"/>
    <property type="molecule type" value="Genomic_DNA"/>
</dbReference>
<organism evidence="2 3">
    <name type="scientific">Liparis tanakae</name>
    <name type="common">Tanaka's snailfish</name>
    <dbReference type="NCBI Taxonomy" id="230148"/>
    <lineage>
        <taxon>Eukaryota</taxon>
        <taxon>Metazoa</taxon>
        <taxon>Chordata</taxon>
        <taxon>Craniata</taxon>
        <taxon>Vertebrata</taxon>
        <taxon>Euteleostomi</taxon>
        <taxon>Actinopterygii</taxon>
        <taxon>Neopterygii</taxon>
        <taxon>Teleostei</taxon>
        <taxon>Neoteleostei</taxon>
        <taxon>Acanthomorphata</taxon>
        <taxon>Eupercaria</taxon>
        <taxon>Perciformes</taxon>
        <taxon>Cottioidei</taxon>
        <taxon>Cottales</taxon>
        <taxon>Liparidae</taxon>
        <taxon>Liparis</taxon>
    </lineage>
</organism>
<dbReference type="Proteomes" id="UP000314294">
    <property type="component" value="Unassembled WGS sequence"/>
</dbReference>
<protein>
    <recommendedName>
        <fullName evidence="4">Secreted protein</fullName>
    </recommendedName>
</protein>
<name>A0A4Z2J2Y9_9TELE</name>
<feature type="chain" id="PRO_5021489822" description="Secreted protein" evidence="1">
    <location>
        <begin position="19"/>
        <end position="123"/>
    </location>
</feature>
<evidence type="ECO:0000313" key="3">
    <source>
        <dbReference type="Proteomes" id="UP000314294"/>
    </source>
</evidence>
<evidence type="ECO:0000313" key="2">
    <source>
        <dbReference type="EMBL" id="TNN84301.1"/>
    </source>
</evidence>